<comment type="subcellular location">
    <subcellularLocation>
        <location evidence="1 11">Cell outer membrane</location>
        <topology evidence="1 11">Multi-pass membrane protein</topology>
    </subcellularLocation>
</comment>
<evidence type="ECO:0000256" key="1">
    <source>
        <dbReference type="ARBA" id="ARBA00004571"/>
    </source>
</evidence>
<dbReference type="PANTHER" id="PTHR32552:SF81">
    <property type="entry name" value="TONB-DEPENDENT OUTER MEMBRANE RECEPTOR"/>
    <property type="match status" value="1"/>
</dbReference>
<dbReference type="InterPro" id="IPR036942">
    <property type="entry name" value="Beta-barrel_TonB_sf"/>
</dbReference>
<evidence type="ECO:0000256" key="13">
    <source>
        <dbReference type="SAM" id="SignalP"/>
    </source>
</evidence>
<evidence type="ECO:0000256" key="2">
    <source>
        <dbReference type="ARBA" id="ARBA00022448"/>
    </source>
</evidence>
<dbReference type="Proteomes" id="UP001595904">
    <property type="component" value="Unassembled WGS sequence"/>
</dbReference>
<keyword evidence="7" id="KW-0406">Ion transport</keyword>
<dbReference type="Pfam" id="PF00593">
    <property type="entry name" value="TonB_dep_Rec_b-barrel"/>
    <property type="match status" value="1"/>
</dbReference>
<evidence type="ECO:0000256" key="8">
    <source>
        <dbReference type="ARBA" id="ARBA00023077"/>
    </source>
</evidence>
<dbReference type="Gene3D" id="2.40.170.20">
    <property type="entry name" value="TonB-dependent receptor, beta-barrel domain"/>
    <property type="match status" value="1"/>
</dbReference>
<dbReference type="InterPro" id="IPR000531">
    <property type="entry name" value="Beta-barrel_TonB"/>
</dbReference>
<proteinExistence type="inferred from homology"/>
<evidence type="ECO:0000256" key="6">
    <source>
        <dbReference type="ARBA" id="ARBA00023004"/>
    </source>
</evidence>
<comment type="caution">
    <text evidence="16">The sequence shown here is derived from an EMBL/GenBank/DDBJ whole genome shotgun (WGS) entry which is preliminary data.</text>
</comment>
<evidence type="ECO:0000256" key="7">
    <source>
        <dbReference type="ARBA" id="ARBA00023065"/>
    </source>
</evidence>
<dbReference type="RefSeq" id="WP_380604539.1">
    <property type="nucleotide sequence ID" value="NZ_JBHSDU010000015.1"/>
</dbReference>
<evidence type="ECO:0000256" key="4">
    <source>
        <dbReference type="ARBA" id="ARBA00022496"/>
    </source>
</evidence>
<accession>A0ABV8T1W3</accession>
<feature type="domain" description="TonB-dependent receptor plug" evidence="15">
    <location>
        <begin position="62"/>
        <end position="172"/>
    </location>
</feature>
<keyword evidence="3 11" id="KW-1134">Transmembrane beta strand</keyword>
<keyword evidence="6" id="KW-0408">Iron</keyword>
<dbReference type="Pfam" id="PF07715">
    <property type="entry name" value="Plug"/>
    <property type="match status" value="1"/>
</dbReference>
<dbReference type="PANTHER" id="PTHR32552">
    <property type="entry name" value="FERRICHROME IRON RECEPTOR-RELATED"/>
    <property type="match status" value="1"/>
</dbReference>
<keyword evidence="8 12" id="KW-0798">TonB box</keyword>
<evidence type="ECO:0000256" key="10">
    <source>
        <dbReference type="ARBA" id="ARBA00023237"/>
    </source>
</evidence>
<evidence type="ECO:0000259" key="14">
    <source>
        <dbReference type="Pfam" id="PF00593"/>
    </source>
</evidence>
<evidence type="ECO:0000256" key="11">
    <source>
        <dbReference type="PROSITE-ProRule" id="PRU01360"/>
    </source>
</evidence>
<comment type="similarity">
    <text evidence="11 12">Belongs to the TonB-dependent receptor family.</text>
</comment>
<keyword evidence="5 11" id="KW-0812">Transmembrane</keyword>
<keyword evidence="16" id="KW-0675">Receptor</keyword>
<keyword evidence="4" id="KW-0410">Iron transport</keyword>
<evidence type="ECO:0000256" key="9">
    <source>
        <dbReference type="ARBA" id="ARBA00023136"/>
    </source>
</evidence>
<evidence type="ECO:0000259" key="15">
    <source>
        <dbReference type="Pfam" id="PF07715"/>
    </source>
</evidence>
<feature type="chain" id="PRO_5046871014" evidence="13">
    <location>
        <begin position="29"/>
        <end position="783"/>
    </location>
</feature>
<dbReference type="SUPFAM" id="SSF56935">
    <property type="entry name" value="Porins"/>
    <property type="match status" value="1"/>
</dbReference>
<keyword evidence="13" id="KW-0732">Signal</keyword>
<keyword evidence="9 11" id="KW-0472">Membrane</keyword>
<dbReference type="EMBL" id="JBHSDU010000015">
    <property type="protein sequence ID" value="MFC4313849.1"/>
    <property type="molecule type" value="Genomic_DNA"/>
</dbReference>
<sequence>MANSGLRTNFFCGLTVFTGVFATAAALAQVETPSEAAPTTLQPSSAGPEEVIVTARRRDERLQDVPLAVTAVSAADLQHQNILSVAQLSQAAPALVSVPASGGGRSQPAFTIRGLSAQELSIIGDPSVSVYLGDVVMARTQGVNAALFDIGSVEILRGPQGTLFGRNTTGGAVVLRPNKPTGRFEGNVSLTGGNLETFNTEAMINVPVSDMLKLRVAAVNRTDDGFVYDELLGRNINDTDQQAARVSALLSLPGDAEVLTTYDYFRDDSGSTPSFIKYVNPNGSFNGEAFRTARGYRPLETLLAEQQARGMYRVANGTPIFNDIKTHTFSNTITVPLGDNVSIKNIVGYRTVEDELRDDVDGTESALFPQERNDRGHQVSEEFQLLGTTGRLDWIAGLFYFREKGRTQAESYAGAVDPGPIEPVHVEDYVGPAYSITDVAGENKSYAGFVQGTYELVDGLKLTAGVRYTKDEREATIRNRTRSACRFTLDQDNNPATPETTPTLDDCTVTNDASFSEPTYNLSLDYQFADSKLVYLAHRHGYRSGGFGSRAATQVGLARTFKPETVDDVELGLKADWRPGDMFVRTNLAAYYSKYEDIQRILTDPNVAPVTAVTTNAGRARIQGFEAEFMLRPIESLELTADYAYTDAAFTEFIAPDGTDLSNAPFARAPKNVYTIGARYTVPMDSSRGDVSVGSSFYHIDAYSAVDDVIPGVTGVAARELVNADVSWNAVLGSRFDVSAYVTNLLDKESSSLFVTLNGLGFTSHIAEEPRRYGINVRYHFGE</sequence>
<dbReference type="InterPro" id="IPR012910">
    <property type="entry name" value="Plug_dom"/>
</dbReference>
<feature type="domain" description="TonB-dependent receptor-like beta-barrel" evidence="14">
    <location>
        <begin position="282"/>
        <end position="745"/>
    </location>
</feature>
<name>A0ABV8T1W3_9GAMM</name>
<evidence type="ECO:0000256" key="3">
    <source>
        <dbReference type="ARBA" id="ARBA00022452"/>
    </source>
</evidence>
<evidence type="ECO:0000313" key="16">
    <source>
        <dbReference type="EMBL" id="MFC4313849.1"/>
    </source>
</evidence>
<dbReference type="InterPro" id="IPR039426">
    <property type="entry name" value="TonB-dep_rcpt-like"/>
</dbReference>
<feature type="signal peptide" evidence="13">
    <location>
        <begin position="1"/>
        <end position="28"/>
    </location>
</feature>
<evidence type="ECO:0000313" key="17">
    <source>
        <dbReference type="Proteomes" id="UP001595904"/>
    </source>
</evidence>
<keyword evidence="2 11" id="KW-0813">Transport</keyword>
<reference evidence="17" key="1">
    <citation type="journal article" date="2019" name="Int. J. Syst. Evol. Microbiol.">
        <title>The Global Catalogue of Microorganisms (GCM) 10K type strain sequencing project: providing services to taxonomists for standard genome sequencing and annotation.</title>
        <authorList>
            <consortium name="The Broad Institute Genomics Platform"/>
            <consortium name="The Broad Institute Genome Sequencing Center for Infectious Disease"/>
            <person name="Wu L."/>
            <person name="Ma J."/>
        </authorList>
    </citation>
    <scope>NUCLEOTIDE SEQUENCE [LARGE SCALE GENOMIC DNA]</scope>
    <source>
        <strain evidence="17">CGMCC 1.10759</strain>
    </source>
</reference>
<dbReference type="PROSITE" id="PS52016">
    <property type="entry name" value="TONB_DEPENDENT_REC_3"/>
    <property type="match status" value="1"/>
</dbReference>
<keyword evidence="10 11" id="KW-0998">Cell outer membrane</keyword>
<organism evidence="16 17">
    <name type="scientific">Steroidobacter flavus</name>
    <dbReference type="NCBI Taxonomy" id="1842136"/>
    <lineage>
        <taxon>Bacteria</taxon>
        <taxon>Pseudomonadati</taxon>
        <taxon>Pseudomonadota</taxon>
        <taxon>Gammaproteobacteria</taxon>
        <taxon>Steroidobacterales</taxon>
        <taxon>Steroidobacteraceae</taxon>
        <taxon>Steroidobacter</taxon>
    </lineage>
</organism>
<protein>
    <submittedName>
        <fullName evidence="16">TonB-dependent receptor</fullName>
    </submittedName>
</protein>
<gene>
    <name evidence="16" type="ORF">ACFPN2_32545</name>
</gene>
<evidence type="ECO:0000256" key="12">
    <source>
        <dbReference type="RuleBase" id="RU003357"/>
    </source>
</evidence>
<evidence type="ECO:0000256" key="5">
    <source>
        <dbReference type="ARBA" id="ARBA00022692"/>
    </source>
</evidence>
<keyword evidence="17" id="KW-1185">Reference proteome</keyword>